<feature type="domain" description="Methyltransferase type 11" evidence="1">
    <location>
        <begin position="37"/>
        <end position="130"/>
    </location>
</feature>
<dbReference type="PANTHER" id="PTHR45036">
    <property type="entry name" value="METHYLTRANSFERASE LIKE 7B"/>
    <property type="match status" value="1"/>
</dbReference>
<dbReference type="SUPFAM" id="SSF53335">
    <property type="entry name" value="S-adenosyl-L-methionine-dependent methyltransferases"/>
    <property type="match status" value="1"/>
</dbReference>
<dbReference type="GO" id="GO:0008168">
    <property type="term" value="F:methyltransferase activity"/>
    <property type="evidence" value="ECO:0007669"/>
    <property type="project" value="UniProtKB-KW"/>
</dbReference>
<dbReference type="Proteomes" id="UP000830326">
    <property type="component" value="Chromosome"/>
</dbReference>
<gene>
    <name evidence="2" type="ORF">MUO15_00480</name>
</gene>
<reference evidence="2" key="1">
    <citation type="submission" date="2022-04" db="EMBL/GenBank/DDBJ databases">
        <title>Halobacillus sp. isolated from saltern.</title>
        <authorList>
            <person name="Won M."/>
            <person name="Lee C.-M."/>
            <person name="Woen H.-Y."/>
            <person name="Kwon S.-W."/>
        </authorList>
    </citation>
    <scope>NUCLEOTIDE SEQUENCE</scope>
    <source>
        <strain evidence="2">SSHM10-5</strain>
    </source>
</reference>
<dbReference type="InterPro" id="IPR013216">
    <property type="entry name" value="Methyltransf_11"/>
</dbReference>
<dbReference type="GO" id="GO:0032259">
    <property type="term" value="P:methylation"/>
    <property type="evidence" value="ECO:0007669"/>
    <property type="project" value="UniProtKB-KW"/>
</dbReference>
<dbReference type="CDD" id="cd02440">
    <property type="entry name" value="AdoMet_MTases"/>
    <property type="match status" value="1"/>
</dbReference>
<name>A0ABY4HCD6_9BACI</name>
<dbReference type="InterPro" id="IPR052356">
    <property type="entry name" value="Thiol_S-MT"/>
</dbReference>
<dbReference type="Gene3D" id="3.40.50.150">
    <property type="entry name" value="Vaccinia Virus protein VP39"/>
    <property type="match status" value="1"/>
</dbReference>
<keyword evidence="2" id="KW-0808">Transferase</keyword>
<dbReference type="InterPro" id="IPR029063">
    <property type="entry name" value="SAM-dependent_MTases_sf"/>
</dbReference>
<evidence type="ECO:0000313" key="3">
    <source>
        <dbReference type="Proteomes" id="UP000830326"/>
    </source>
</evidence>
<dbReference type="PANTHER" id="PTHR45036:SF1">
    <property type="entry name" value="METHYLTRANSFERASE LIKE 7A"/>
    <property type="match status" value="1"/>
</dbReference>
<keyword evidence="2" id="KW-0489">Methyltransferase</keyword>
<organism evidence="2 3">
    <name type="scientific">Halobacillus amylolyticus</name>
    <dbReference type="NCBI Taxonomy" id="2932259"/>
    <lineage>
        <taxon>Bacteria</taxon>
        <taxon>Bacillati</taxon>
        <taxon>Bacillota</taxon>
        <taxon>Bacilli</taxon>
        <taxon>Bacillales</taxon>
        <taxon>Bacillaceae</taxon>
        <taxon>Halobacillus</taxon>
    </lineage>
</organism>
<accession>A0ABY4HCD6</accession>
<dbReference type="Pfam" id="PF08241">
    <property type="entry name" value="Methyltransf_11"/>
    <property type="match status" value="1"/>
</dbReference>
<dbReference type="EMBL" id="CP095075">
    <property type="protein sequence ID" value="UOR12058.1"/>
    <property type="molecule type" value="Genomic_DNA"/>
</dbReference>
<sequence>MGKWFPRIYDIAMTPFEQATFKKVRKTLVNEATGRVLEIGSGTGVNFPHYKKATRVDAIEPNPLMRKQSLKRIKQSRVRIQTYSVQAEKLPFDDNTFDSVVATLVFCTIPDPVQAIKEIQRVSKPEASLFLFEHVRMDHPLLGRMQDGLTPIWLRMCDGCHLNRDTLGLLKSMNVSISRVDSLYRGLFLAIECSNNTQ</sequence>
<keyword evidence="3" id="KW-1185">Reference proteome</keyword>
<dbReference type="RefSeq" id="WP_245032581.1">
    <property type="nucleotide sequence ID" value="NZ_CP095075.1"/>
</dbReference>
<evidence type="ECO:0000259" key="1">
    <source>
        <dbReference type="Pfam" id="PF08241"/>
    </source>
</evidence>
<proteinExistence type="predicted"/>
<evidence type="ECO:0000313" key="2">
    <source>
        <dbReference type="EMBL" id="UOR12058.1"/>
    </source>
</evidence>
<protein>
    <submittedName>
        <fullName evidence="2">Class I SAM-dependent methyltransferase</fullName>
    </submittedName>
</protein>